<dbReference type="SMART" id="SM00861">
    <property type="entry name" value="Transket_pyr"/>
    <property type="match status" value="1"/>
</dbReference>
<dbReference type="CDD" id="cd02007">
    <property type="entry name" value="TPP_DXS"/>
    <property type="match status" value="1"/>
</dbReference>
<dbReference type="InterPro" id="IPR049557">
    <property type="entry name" value="Transketolase_CS"/>
</dbReference>
<keyword evidence="10" id="KW-0784">Thiamine biosynthesis</keyword>
<comment type="caution">
    <text evidence="14">The sequence shown here is derived from an EMBL/GenBank/DDBJ whole genome shotgun (WGS) entry which is preliminary data.</text>
</comment>
<dbReference type="GO" id="GO:0016114">
    <property type="term" value="P:terpenoid biosynthetic process"/>
    <property type="evidence" value="ECO:0007669"/>
    <property type="project" value="InterPro"/>
</dbReference>
<dbReference type="SUPFAM" id="SSF52518">
    <property type="entry name" value="Thiamin diphosphate-binding fold (THDP-binding)"/>
    <property type="match status" value="2"/>
</dbReference>
<comment type="subunit">
    <text evidence="5">Homodimer.</text>
</comment>
<dbReference type="EC" id="2.2.1.7" evidence="6"/>
<dbReference type="AlphaFoldDB" id="E4L903"/>
<dbReference type="Pfam" id="PF02779">
    <property type="entry name" value="Transket_pyr"/>
    <property type="match status" value="1"/>
</dbReference>
<dbReference type="SUPFAM" id="SSF52922">
    <property type="entry name" value="TK C-terminal domain-like"/>
    <property type="match status" value="1"/>
</dbReference>
<evidence type="ECO:0000256" key="2">
    <source>
        <dbReference type="ARBA" id="ARBA00001964"/>
    </source>
</evidence>
<evidence type="ECO:0000256" key="9">
    <source>
        <dbReference type="ARBA" id="ARBA00022842"/>
    </source>
</evidence>
<keyword evidence="11" id="KW-0786">Thiamine pyrophosphate</keyword>
<evidence type="ECO:0000256" key="3">
    <source>
        <dbReference type="ARBA" id="ARBA00004980"/>
    </source>
</evidence>
<dbReference type="Proteomes" id="UP000004594">
    <property type="component" value="Unassembled WGS sequence"/>
</dbReference>
<dbReference type="GO" id="GO:0009228">
    <property type="term" value="P:thiamine biosynthetic process"/>
    <property type="evidence" value="ECO:0007669"/>
    <property type="project" value="UniProtKB-KW"/>
</dbReference>
<gene>
    <name evidence="14" type="ORF">HMPREF9220_0559</name>
</gene>
<evidence type="ECO:0000259" key="13">
    <source>
        <dbReference type="SMART" id="SM00861"/>
    </source>
</evidence>
<dbReference type="PANTHER" id="PTHR43322">
    <property type="entry name" value="1-D-DEOXYXYLULOSE 5-PHOSPHATE SYNTHASE-RELATED"/>
    <property type="match status" value="1"/>
</dbReference>
<keyword evidence="7" id="KW-0808">Transferase</keyword>
<proteinExistence type="inferred from homology"/>
<dbReference type="GO" id="GO:0005829">
    <property type="term" value="C:cytosol"/>
    <property type="evidence" value="ECO:0007669"/>
    <property type="project" value="TreeGrafter"/>
</dbReference>
<evidence type="ECO:0000256" key="10">
    <source>
        <dbReference type="ARBA" id="ARBA00022977"/>
    </source>
</evidence>
<accession>E4L903</accession>
<dbReference type="NCBIfam" id="NF008968">
    <property type="entry name" value="PRK12315.1"/>
    <property type="match status" value="1"/>
</dbReference>
<dbReference type="UniPathway" id="UPA00064">
    <property type="reaction ID" value="UER00091"/>
</dbReference>
<evidence type="ECO:0000256" key="4">
    <source>
        <dbReference type="ARBA" id="ARBA00011081"/>
    </source>
</evidence>
<dbReference type="GO" id="GO:0046872">
    <property type="term" value="F:metal ion binding"/>
    <property type="evidence" value="ECO:0007669"/>
    <property type="project" value="UniProtKB-KW"/>
</dbReference>
<organism evidence="14 15">
    <name type="scientific">Dialister micraerophilus UPII 345-E</name>
    <dbReference type="NCBI Taxonomy" id="910314"/>
    <lineage>
        <taxon>Bacteria</taxon>
        <taxon>Bacillati</taxon>
        <taxon>Bacillota</taxon>
        <taxon>Negativicutes</taxon>
        <taxon>Veillonellales</taxon>
        <taxon>Veillonellaceae</taxon>
        <taxon>Dialister</taxon>
    </lineage>
</organism>
<dbReference type="Pfam" id="PF02780">
    <property type="entry name" value="Transketolase_C"/>
    <property type="match status" value="1"/>
</dbReference>
<dbReference type="EMBL" id="AENT01000017">
    <property type="protein sequence ID" value="EFR42737.1"/>
    <property type="molecule type" value="Genomic_DNA"/>
</dbReference>
<keyword evidence="8" id="KW-0479">Metal-binding</keyword>
<dbReference type="InterPro" id="IPR009014">
    <property type="entry name" value="Transketo_C/PFOR_II"/>
</dbReference>
<comment type="cofactor">
    <cofactor evidence="2">
        <name>thiamine diphosphate</name>
        <dbReference type="ChEBI" id="CHEBI:58937"/>
    </cofactor>
</comment>
<dbReference type="FunFam" id="3.40.50.970:FF:000010">
    <property type="entry name" value="1-deoxy-D-xylulose-5-phosphate synthase"/>
    <property type="match status" value="1"/>
</dbReference>
<evidence type="ECO:0000256" key="1">
    <source>
        <dbReference type="ARBA" id="ARBA00001946"/>
    </source>
</evidence>
<protein>
    <recommendedName>
        <fullName evidence="6">1-deoxy-D-xylulose-5-phosphate synthase</fullName>
        <ecNumber evidence="6">2.2.1.7</ecNumber>
    </recommendedName>
</protein>
<name>E4L903_9FIRM</name>
<dbReference type="PANTHER" id="PTHR43322:SF1">
    <property type="entry name" value="1-DEOXY-D-XYLULOSE-5-PHOSPHATE SYNTHASE"/>
    <property type="match status" value="1"/>
</dbReference>
<evidence type="ECO:0000256" key="12">
    <source>
        <dbReference type="ARBA" id="ARBA00023229"/>
    </source>
</evidence>
<dbReference type="CDD" id="cd07033">
    <property type="entry name" value="TPP_PYR_DXS_TK_like"/>
    <property type="match status" value="1"/>
</dbReference>
<keyword evidence="12" id="KW-0414">Isoprene biosynthesis</keyword>
<keyword evidence="9" id="KW-0460">Magnesium</keyword>
<dbReference type="PROSITE" id="PS00801">
    <property type="entry name" value="TRANSKETOLASE_1"/>
    <property type="match status" value="1"/>
</dbReference>
<dbReference type="OrthoDB" id="9803371at2"/>
<dbReference type="InterPro" id="IPR033248">
    <property type="entry name" value="Transketolase_C"/>
</dbReference>
<comment type="similarity">
    <text evidence="4">Belongs to the transketolase family. DXPS subfamily.</text>
</comment>
<feature type="domain" description="Transketolase-like pyrimidine-binding" evidence="13">
    <location>
        <begin position="278"/>
        <end position="443"/>
    </location>
</feature>
<evidence type="ECO:0000256" key="11">
    <source>
        <dbReference type="ARBA" id="ARBA00023052"/>
    </source>
</evidence>
<evidence type="ECO:0000256" key="7">
    <source>
        <dbReference type="ARBA" id="ARBA00022679"/>
    </source>
</evidence>
<dbReference type="Pfam" id="PF13292">
    <property type="entry name" value="DXP_synthase_N"/>
    <property type="match status" value="2"/>
</dbReference>
<comment type="cofactor">
    <cofactor evidence="1">
        <name>Mg(2+)</name>
        <dbReference type="ChEBI" id="CHEBI:18420"/>
    </cofactor>
</comment>
<evidence type="ECO:0000256" key="8">
    <source>
        <dbReference type="ARBA" id="ARBA00022723"/>
    </source>
</evidence>
<dbReference type="RefSeq" id="WP_007554630.1">
    <property type="nucleotide sequence ID" value="NZ_AENT01000017.1"/>
</dbReference>
<evidence type="ECO:0000256" key="5">
    <source>
        <dbReference type="ARBA" id="ARBA00011738"/>
    </source>
</evidence>
<dbReference type="Gene3D" id="3.40.50.920">
    <property type="match status" value="1"/>
</dbReference>
<dbReference type="GO" id="GO:0019288">
    <property type="term" value="P:isopentenyl diphosphate biosynthetic process, methylerythritol 4-phosphate pathway"/>
    <property type="evidence" value="ECO:0007669"/>
    <property type="project" value="TreeGrafter"/>
</dbReference>
<evidence type="ECO:0000313" key="15">
    <source>
        <dbReference type="Proteomes" id="UP000004594"/>
    </source>
</evidence>
<reference evidence="14 15" key="1">
    <citation type="submission" date="2010-11" db="EMBL/GenBank/DDBJ databases">
        <authorList>
            <person name="Durkin A.S."/>
            <person name="Madupu R."/>
            <person name="Torralba M."/>
            <person name="Gillis M."/>
            <person name="Methe B."/>
            <person name="Sutton G."/>
            <person name="Nelson K.E."/>
        </authorList>
    </citation>
    <scope>NUCLEOTIDE SEQUENCE [LARGE SCALE GENOMIC DNA]</scope>
    <source>
        <strain evidence="14 15">UPII 345-E</strain>
    </source>
</reference>
<dbReference type="InterPro" id="IPR005477">
    <property type="entry name" value="Dxylulose-5-P_synthase"/>
</dbReference>
<dbReference type="InterPro" id="IPR029061">
    <property type="entry name" value="THDP-binding"/>
</dbReference>
<dbReference type="NCBIfam" id="NF003933">
    <property type="entry name" value="PRK05444.2-2"/>
    <property type="match status" value="1"/>
</dbReference>
<evidence type="ECO:0000313" key="14">
    <source>
        <dbReference type="EMBL" id="EFR42737.1"/>
    </source>
</evidence>
<evidence type="ECO:0000256" key="6">
    <source>
        <dbReference type="ARBA" id="ARBA00013150"/>
    </source>
</evidence>
<dbReference type="Gene3D" id="3.40.50.970">
    <property type="match status" value="2"/>
</dbReference>
<dbReference type="InterPro" id="IPR005475">
    <property type="entry name" value="Transketolase-like_Pyr-bd"/>
</dbReference>
<sequence>MYIEKIDTPADLKKMTAEEKQALVDEIRTLLIHRMPATGGHVGPNLGMIEPTVALHDVFTMPYDKIVFDVSHQTYTHKILTERKIAFTDPDHYFDLSGFTSPDESEYDLFTIGHTSTSLSLALGLAKARDMRGSDENVVAIIGDGSLSGGQALESLSIAGELGTNFIMIVNDNGMSIAENHGGLYENLKKLRETKGAYPCNIFKAMNLDYIFVENGNNLKEITEVLKRVKNISKPVVIHMVTQKGMGYDYAEKEKEVWHYHQPYDEKTGKNINNTQIETYTTLTRDYILEKTKKDKEVTVILAGTPSVVGFWDKERKEVGKQYMDVGIAEEAAVSIASGMAKNDGKPLLAIYSSFLQRAFDQLSQDVCINKTPITMLVNNASLYGTRDKTHLGIFDIPLISHIPELVYLAPTNANEYMAMLEWSLENKKFPVAIRMPVGKTKYTKREVRKNYDEINKSEIIQDGNTVAIYALGQMMTKGEELAEEIQKTLGIKATLINPVYITGIDEKIAQKVKEKHKIIITLEDGIKDGGYGERIAAYFSSTDIKVKIYGLAKEFLDRYDIEEILKQNGMTVPQIIQDIKEVL</sequence>
<dbReference type="GO" id="GO:0008661">
    <property type="term" value="F:1-deoxy-D-xylulose-5-phosphate synthase activity"/>
    <property type="evidence" value="ECO:0007669"/>
    <property type="project" value="UniProtKB-EC"/>
</dbReference>
<dbReference type="eggNOG" id="COG1154">
    <property type="taxonomic scope" value="Bacteria"/>
</dbReference>
<comment type="pathway">
    <text evidence="3">Metabolic intermediate biosynthesis; 1-deoxy-D-xylulose 5-phosphate biosynthesis; 1-deoxy-D-xylulose 5-phosphate from D-glyceraldehyde 3-phosphate and pyruvate: step 1/1.</text>
</comment>